<gene>
    <name evidence="3" type="ORF">ACFSHS_04055</name>
</gene>
<organism evidence="3 4">
    <name type="scientific">Blastococcus deserti</name>
    <dbReference type="NCBI Taxonomy" id="2259033"/>
    <lineage>
        <taxon>Bacteria</taxon>
        <taxon>Bacillati</taxon>
        <taxon>Actinomycetota</taxon>
        <taxon>Actinomycetes</taxon>
        <taxon>Geodermatophilales</taxon>
        <taxon>Geodermatophilaceae</taxon>
        <taxon>Blastococcus</taxon>
    </lineage>
</organism>
<protein>
    <submittedName>
        <fullName evidence="3">MaoC/PaaZ C-terminal domain-containing protein</fullName>
    </submittedName>
</protein>
<evidence type="ECO:0000259" key="2">
    <source>
        <dbReference type="Pfam" id="PF01575"/>
    </source>
</evidence>
<proteinExistence type="inferred from homology"/>
<dbReference type="InterPro" id="IPR002539">
    <property type="entry name" value="MaoC-like_dom"/>
</dbReference>
<evidence type="ECO:0000313" key="3">
    <source>
        <dbReference type="EMBL" id="MFD2090739.1"/>
    </source>
</evidence>
<dbReference type="Pfam" id="PF01575">
    <property type="entry name" value="MaoC_dehydratas"/>
    <property type="match status" value="1"/>
</dbReference>
<dbReference type="Gene3D" id="3.10.129.10">
    <property type="entry name" value="Hotdog Thioesterase"/>
    <property type="match status" value="1"/>
</dbReference>
<dbReference type="SUPFAM" id="SSF54637">
    <property type="entry name" value="Thioesterase/thiol ester dehydrase-isomerase"/>
    <property type="match status" value="1"/>
</dbReference>
<dbReference type="PANTHER" id="PTHR43664:SF1">
    <property type="entry name" value="BETA-METHYLMALYL-COA DEHYDRATASE"/>
    <property type="match status" value="1"/>
</dbReference>
<comment type="similarity">
    <text evidence="1">Belongs to the enoyl-CoA hydratase/isomerase family.</text>
</comment>
<name>A0ABW4X850_9ACTN</name>
<dbReference type="InterPro" id="IPR029069">
    <property type="entry name" value="HotDog_dom_sf"/>
</dbReference>
<dbReference type="EMBL" id="JBHUHP010000002">
    <property type="protein sequence ID" value="MFD2090739.1"/>
    <property type="molecule type" value="Genomic_DNA"/>
</dbReference>
<dbReference type="InterPro" id="IPR052342">
    <property type="entry name" value="MCH/BMMD"/>
</dbReference>
<dbReference type="Proteomes" id="UP001597402">
    <property type="component" value="Unassembled WGS sequence"/>
</dbReference>
<sequence length="151" mass="16892">MSLFYDDLEVGQVFRTPARTVTETDLVTFSMVSGDWAAIHSDAEFARDTFYGQRVVHGLFGLSMLTGLMERAGWFSESALAMLDIERWAFRKPIFVGDTLRGEMEIVSKRVTSAGDRGIVGRRFTLLNQRDEVVQTGDLGMMIKMSPEVAA</sequence>
<dbReference type="PANTHER" id="PTHR43664">
    <property type="entry name" value="MONOAMINE OXIDASE-RELATED"/>
    <property type="match status" value="1"/>
</dbReference>
<feature type="domain" description="MaoC-like" evidence="2">
    <location>
        <begin position="10"/>
        <end position="113"/>
    </location>
</feature>
<evidence type="ECO:0000313" key="4">
    <source>
        <dbReference type="Proteomes" id="UP001597402"/>
    </source>
</evidence>
<accession>A0ABW4X850</accession>
<evidence type="ECO:0000256" key="1">
    <source>
        <dbReference type="ARBA" id="ARBA00005254"/>
    </source>
</evidence>
<comment type="caution">
    <text evidence="3">The sequence shown here is derived from an EMBL/GenBank/DDBJ whole genome shotgun (WGS) entry which is preliminary data.</text>
</comment>
<keyword evidence="4" id="KW-1185">Reference proteome</keyword>
<dbReference type="RefSeq" id="WP_376872078.1">
    <property type="nucleotide sequence ID" value="NZ_JBHUHP010000002.1"/>
</dbReference>
<reference evidence="4" key="1">
    <citation type="journal article" date="2019" name="Int. J. Syst. Evol. Microbiol.">
        <title>The Global Catalogue of Microorganisms (GCM) 10K type strain sequencing project: providing services to taxonomists for standard genome sequencing and annotation.</title>
        <authorList>
            <consortium name="The Broad Institute Genomics Platform"/>
            <consortium name="The Broad Institute Genome Sequencing Center for Infectious Disease"/>
            <person name="Wu L."/>
            <person name="Ma J."/>
        </authorList>
    </citation>
    <scope>NUCLEOTIDE SEQUENCE [LARGE SCALE GENOMIC DNA]</scope>
    <source>
        <strain evidence="4">JCM 3338</strain>
    </source>
</reference>